<dbReference type="PANTHER" id="PTHR30354:SF11">
    <property type="entry name" value="PERMEASE"/>
    <property type="match status" value="1"/>
</dbReference>
<name>A0A2A2ESK1_9GAMM</name>
<keyword evidence="1" id="KW-0812">Transmembrane</keyword>
<sequence>MRVIIPGLNNKANGLPDLPLVIWMILVTLLCGVLAGYDASALISGFNQGYGASIGEFALILIPSFVLAAAIEQQRIDMSPRVSVGMAPFSAAGMVCPDTAYAALSPMCLQRKLPMAFGAFAGFKLLFPAGPLIVAASVAADTSTTLLLSVTIFIPVWLTGLLYGRMIEDRILGQPVHTGARLQISYSSLCALLPFLILAILLVIGVLFDMRFNVWADFVTNPKGALIVSAAVALAKIPASDRRPAVDKGVRRAAELLVIIGAASAFSMVVTSVVPVEEIFMGSTSELVTLLTLFLLTAAFKVLQGSSMSVFAAVGPIAAPIVAAAGISPVLAALAICLGSFIAILPNDSFYWLVRQDAMPDKSELVVTSALVAGAVLQALVGMVLLLALAAFNIF</sequence>
<keyword evidence="1" id="KW-1133">Transmembrane helix</keyword>
<dbReference type="GO" id="GO:0015128">
    <property type="term" value="F:gluconate transmembrane transporter activity"/>
    <property type="evidence" value="ECO:0007669"/>
    <property type="project" value="InterPro"/>
</dbReference>
<comment type="caution">
    <text evidence="2">The sequence shown here is derived from an EMBL/GenBank/DDBJ whole genome shotgun (WGS) entry which is preliminary data.</text>
</comment>
<dbReference type="OrthoDB" id="6789689at2"/>
<dbReference type="GO" id="GO:0005886">
    <property type="term" value="C:plasma membrane"/>
    <property type="evidence" value="ECO:0007669"/>
    <property type="project" value="TreeGrafter"/>
</dbReference>
<dbReference type="InterPro" id="IPR003474">
    <property type="entry name" value="Glcn_transporter"/>
</dbReference>
<feature type="transmembrane region" description="Helical" evidence="1">
    <location>
        <begin position="214"/>
        <end position="235"/>
    </location>
</feature>
<protein>
    <recommendedName>
        <fullName evidence="4">GntP family gluconate:H+ symporter</fullName>
    </recommendedName>
</protein>
<feature type="transmembrane region" description="Helical" evidence="1">
    <location>
        <begin position="146"/>
        <end position="163"/>
    </location>
</feature>
<evidence type="ECO:0008006" key="4">
    <source>
        <dbReference type="Google" id="ProtNLM"/>
    </source>
</evidence>
<feature type="transmembrane region" description="Helical" evidence="1">
    <location>
        <begin position="365"/>
        <end position="392"/>
    </location>
</feature>
<dbReference type="Pfam" id="PF02447">
    <property type="entry name" value="GntP_permease"/>
    <property type="match status" value="1"/>
</dbReference>
<feature type="transmembrane region" description="Helical" evidence="1">
    <location>
        <begin position="20"/>
        <end position="37"/>
    </location>
</feature>
<evidence type="ECO:0000256" key="1">
    <source>
        <dbReference type="SAM" id="Phobius"/>
    </source>
</evidence>
<proteinExistence type="predicted"/>
<evidence type="ECO:0000313" key="3">
    <source>
        <dbReference type="Proteomes" id="UP000217771"/>
    </source>
</evidence>
<dbReference type="RefSeq" id="WP_095621966.1">
    <property type="nucleotide sequence ID" value="NZ_NSKB01000006.1"/>
</dbReference>
<reference evidence="2 3" key="1">
    <citation type="submission" date="2017-08" db="EMBL/GenBank/DDBJ databases">
        <title>Halomonas alkalisoli sp. nov., isolated from saline alkaline soil.</title>
        <authorList>
            <person name="Wang D."/>
            <person name="Zhang G."/>
        </authorList>
    </citation>
    <scope>NUCLEOTIDE SEQUENCE [LARGE SCALE GENOMIC DNA]</scope>
    <source>
        <strain evidence="2 3">WRN001</strain>
    </source>
</reference>
<feature type="transmembrane region" description="Helical" evidence="1">
    <location>
        <begin position="321"/>
        <end position="345"/>
    </location>
</feature>
<feature type="transmembrane region" description="Helical" evidence="1">
    <location>
        <begin position="280"/>
        <end position="300"/>
    </location>
</feature>
<dbReference type="PANTHER" id="PTHR30354">
    <property type="entry name" value="GNT FAMILY GLUCONATE TRANSPORTER"/>
    <property type="match status" value="1"/>
</dbReference>
<dbReference type="AlphaFoldDB" id="A0A2A2ESK1"/>
<evidence type="ECO:0000313" key="2">
    <source>
        <dbReference type="EMBL" id="PAU75540.1"/>
    </source>
</evidence>
<feature type="transmembrane region" description="Helical" evidence="1">
    <location>
        <begin position="49"/>
        <end position="71"/>
    </location>
</feature>
<keyword evidence="1" id="KW-0472">Membrane</keyword>
<dbReference type="Proteomes" id="UP000217771">
    <property type="component" value="Unassembled WGS sequence"/>
</dbReference>
<feature type="transmembrane region" description="Helical" evidence="1">
    <location>
        <begin position="83"/>
        <end position="104"/>
    </location>
</feature>
<dbReference type="EMBL" id="NSKB01000006">
    <property type="protein sequence ID" value="PAU75540.1"/>
    <property type="molecule type" value="Genomic_DNA"/>
</dbReference>
<keyword evidence="3" id="KW-1185">Reference proteome</keyword>
<organism evidence="2 3">
    <name type="scientific">Halomonas salipaludis</name>
    <dbReference type="NCBI Taxonomy" id="2032625"/>
    <lineage>
        <taxon>Bacteria</taxon>
        <taxon>Pseudomonadati</taxon>
        <taxon>Pseudomonadota</taxon>
        <taxon>Gammaproteobacteria</taxon>
        <taxon>Oceanospirillales</taxon>
        <taxon>Halomonadaceae</taxon>
        <taxon>Halomonas</taxon>
    </lineage>
</organism>
<feature type="transmembrane region" description="Helical" evidence="1">
    <location>
        <begin position="184"/>
        <end position="208"/>
    </location>
</feature>
<accession>A0A2A2ESK1</accession>
<feature type="transmembrane region" description="Helical" evidence="1">
    <location>
        <begin position="256"/>
        <end position="274"/>
    </location>
</feature>
<feature type="transmembrane region" description="Helical" evidence="1">
    <location>
        <begin position="116"/>
        <end position="140"/>
    </location>
</feature>
<gene>
    <name evidence="2" type="ORF">CK498_16565</name>
</gene>